<dbReference type="AlphaFoldDB" id="Q98AP8"/>
<evidence type="ECO:0000256" key="1">
    <source>
        <dbReference type="SAM" id="MobiDB-lite"/>
    </source>
</evidence>
<name>Q98AP8_RHILO</name>
<dbReference type="EMBL" id="BA000012">
    <property type="protein sequence ID" value="BAB52274.1"/>
    <property type="molecule type" value="Genomic_DNA"/>
</dbReference>
<dbReference type="KEGG" id="mlo:mll8741"/>
<evidence type="ECO:0000313" key="3">
    <source>
        <dbReference type="Proteomes" id="UP000000552"/>
    </source>
</evidence>
<feature type="compositionally biased region" description="Basic and acidic residues" evidence="1">
    <location>
        <begin position="173"/>
        <end position="188"/>
    </location>
</feature>
<sequence length="208" mass="23109">MEVTIIGIDLAKRVFQVHGAASDGKVVFRKKLSRAVAAVSRRTAPVHGGDGSATAHDWGRTIGGLGHAVRLLPPVYVKSFVKRHAEAALRPTMRFVAVKTEEQEARSMIFRTRDLLVRQRTQLINALRGHLAEARGRRPTRPGPREAPCGCNRRRGRPHPADRPRRWSSLPPADRHLQREDRRAREDPPLAVDHLGARPAGFGALHSI</sequence>
<dbReference type="eggNOG" id="COG3547">
    <property type="taxonomic scope" value="Bacteria"/>
</dbReference>
<feature type="region of interest" description="Disordered" evidence="1">
    <location>
        <begin position="131"/>
        <end position="208"/>
    </location>
</feature>
<gene>
    <name evidence="2" type="ordered locus">mll8741</name>
</gene>
<evidence type="ECO:0000313" key="2">
    <source>
        <dbReference type="EMBL" id="BAB52274.1"/>
    </source>
</evidence>
<protein>
    <submittedName>
        <fullName evidence="2">Mll8741 protein</fullName>
    </submittedName>
</protein>
<proteinExistence type="predicted"/>
<dbReference type="Proteomes" id="UP000000552">
    <property type="component" value="Chromosome"/>
</dbReference>
<dbReference type="HOGENOM" id="CLU_036902_16_0_5"/>
<accession>Q98AP8</accession>
<dbReference type="PANTHER" id="PTHR33055">
    <property type="entry name" value="TRANSPOSASE FOR INSERTION SEQUENCE ELEMENT IS1111A"/>
    <property type="match status" value="1"/>
</dbReference>
<dbReference type="InterPro" id="IPR047650">
    <property type="entry name" value="Transpos_IS110"/>
</dbReference>
<organism evidence="2 3">
    <name type="scientific">Mesorhizobium japonicum (strain LMG 29417 / CECT 9101 / MAFF 303099)</name>
    <name type="common">Mesorhizobium loti (strain MAFF 303099)</name>
    <dbReference type="NCBI Taxonomy" id="266835"/>
    <lineage>
        <taxon>Bacteria</taxon>
        <taxon>Pseudomonadati</taxon>
        <taxon>Pseudomonadota</taxon>
        <taxon>Alphaproteobacteria</taxon>
        <taxon>Hyphomicrobiales</taxon>
        <taxon>Phyllobacteriaceae</taxon>
        <taxon>Mesorhizobium</taxon>
    </lineage>
</organism>
<dbReference type="PANTHER" id="PTHR33055:SF3">
    <property type="entry name" value="PUTATIVE TRANSPOSASE FOR IS117-RELATED"/>
    <property type="match status" value="1"/>
</dbReference>
<reference evidence="2 3" key="1">
    <citation type="journal article" date="2000" name="DNA Res.">
        <title>Complete genome structure of the nitrogen-fixing symbiotic bacterium Mesorhizobium loti.</title>
        <authorList>
            <person name="Kaneko T."/>
            <person name="Nakamura Y."/>
            <person name="Sato S."/>
            <person name="Asamizu E."/>
            <person name="Kato T."/>
            <person name="Sasamoto S."/>
            <person name="Watanabe A."/>
            <person name="Idesawa K."/>
            <person name="Ishikawa A."/>
            <person name="Kawashima K."/>
            <person name="Kimura T."/>
            <person name="Kishida Y."/>
            <person name="Kiyokawa C."/>
            <person name="Kohara M."/>
            <person name="Matsumoto M."/>
            <person name="Matsuno A."/>
            <person name="Mochizuki Y."/>
            <person name="Nakayama S."/>
            <person name="Nakazaki N."/>
            <person name="Shimpo S."/>
            <person name="Sugimoto M."/>
            <person name="Takeuchi C."/>
            <person name="Yamada M."/>
            <person name="Tabata S."/>
        </authorList>
    </citation>
    <scope>NUCLEOTIDE SEQUENCE [LARGE SCALE GENOMIC DNA]</scope>
    <source>
        <strain evidence="3">LMG 29417 / CECT 9101 / MAFF 303099</strain>
    </source>
</reference>